<evidence type="ECO:0000313" key="1">
    <source>
        <dbReference type="EMBL" id="MFM0006826.1"/>
    </source>
</evidence>
<dbReference type="Proteomes" id="UP001629230">
    <property type="component" value="Unassembled WGS sequence"/>
</dbReference>
<evidence type="ECO:0000313" key="2">
    <source>
        <dbReference type="Proteomes" id="UP001629230"/>
    </source>
</evidence>
<dbReference type="RefSeq" id="WP_408181263.1">
    <property type="nucleotide sequence ID" value="NZ_JAQQEZ010000047.1"/>
</dbReference>
<proteinExistence type="predicted"/>
<organism evidence="1 2">
    <name type="scientific">Paraburkholderia dipogonis</name>
    <dbReference type="NCBI Taxonomy" id="1211383"/>
    <lineage>
        <taxon>Bacteria</taxon>
        <taxon>Pseudomonadati</taxon>
        <taxon>Pseudomonadota</taxon>
        <taxon>Betaproteobacteria</taxon>
        <taxon>Burkholderiales</taxon>
        <taxon>Burkholderiaceae</taxon>
        <taxon>Paraburkholderia</taxon>
    </lineage>
</organism>
<keyword evidence="2" id="KW-1185">Reference proteome</keyword>
<comment type="caution">
    <text evidence="1">The sequence shown here is derived from an EMBL/GenBank/DDBJ whole genome shotgun (WGS) entry which is preliminary data.</text>
</comment>
<dbReference type="EMBL" id="JAQQEZ010000047">
    <property type="protein sequence ID" value="MFM0006826.1"/>
    <property type="molecule type" value="Genomic_DNA"/>
</dbReference>
<reference evidence="1 2" key="1">
    <citation type="journal article" date="2024" name="Chem. Sci.">
        <title>Discovery of megapolipeptins by genome mining of a Burkholderiales bacteria collection.</title>
        <authorList>
            <person name="Paulo B.S."/>
            <person name="Recchia M.J.J."/>
            <person name="Lee S."/>
            <person name="Fergusson C.H."/>
            <person name="Romanowski S.B."/>
            <person name="Hernandez A."/>
            <person name="Krull N."/>
            <person name="Liu D.Y."/>
            <person name="Cavanagh H."/>
            <person name="Bos A."/>
            <person name="Gray C.A."/>
            <person name="Murphy B.T."/>
            <person name="Linington R.G."/>
            <person name="Eustaquio A.S."/>
        </authorList>
    </citation>
    <scope>NUCLEOTIDE SEQUENCE [LARGE SCALE GENOMIC DNA]</scope>
    <source>
        <strain evidence="1 2">RL17-350-BIC-A</strain>
    </source>
</reference>
<accession>A0ABW9B4B5</accession>
<gene>
    <name evidence="1" type="ORF">PQR57_38355</name>
</gene>
<sequence>MLSSFGLADGLAHAVECVAVMPFRFMTNRRRPDLAYGQVRVARDVIFAIFKRLMMKSNSDFFLE</sequence>
<name>A0ABW9B4B5_9BURK</name>
<protein>
    <submittedName>
        <fullName evidence="1">Uncharacterized protein</fullName>
    </submittedName>
</protein>